<organism evidence="8 9">
    <name type="scientific">Parasaccharibacter apium</name>
    <dbReference type="NCBI Taxonomy" id="1510841"/>
    <lineage>
        <taxon>Bacteria</taxon>
        <taxon>Pseudomonadati</taxon>
        <taxon>Pseudomonadota</taxon>
        <taxon>Alphaproteobacteria</taxon>
        <taxon>Acetobacterales</taxon>
        <taxon>Acetobacteraceae</taxon>
        <taxon>Parasaccharibacter</taxon>
    </lineage>
</organism>
<feature type="binding site" evidence="5 6">
    <location>
        <begin position="103"/>
        <end position="107"/>
    </location>
    <ligand>
        <name>FAD</name>
        <dbReference type="ChEBI" id="CHEBI:57692"/>
    </ligand>
</feature>
<keyword evidence="5" id="KW-0472">Membrane</keyword>
<dbReference type="PIRSF" id="PIRSF000101">
    <property type="entry name" value="D-lactate_dh"/>
    <property type="match status" value="1"/>
</dbReference>
<dbReference type="GO" id="GO:0022904">
    <property type="term" value="P:respiratory electron transport chain"/>
    <property type="evidence" value="ECO:0007669"/>
    <property type="project" value="InterPro"/>
</dbReference>
<evidence type="ECO:0000256" key="5">
    <source>
        <dbReference type="HAMAP-Rule" id="MF_02092"/>
    </source>
</evidence>
<accession>A0A7U7J0F6</accession>
<dbReference type="PROSITE" id="PS51387">
    <property type="entry name" value="FAD_PCMH"/>
    <property type="match status" value="1"/>
</dbReference>
<keyword evidence="5" id="KW-0997">Cell inner membrane</keyword>
<feature type="binding site" evidence="5 6">
    <location>
        <position position="170"/>
    </location>
    <ligand>
        <name>FAD</name>
        <dbReference type="ChEBI" id="CHEBI:57692"/>
    </ligand>
</feature>
<feature type="binding site" evidence="5 6">
    <location>
        <position position="177"/>
    </location>
    <ligand>
        <name>FAD</name>
        <dbReference type="ChEBI" id="CHEBI:57692"/>
    </ligand>
</feature>
<dbReference type="InterPro" id="IPR015409">
    <property type="entry name" value="Lactate_DH_C"/>
</dbReference>
<dbReference type="AlphaFoldDB" id="A0A7U7J0F6"/>
<dbReference type="InterPro" id="IPR016173">
    <property type="entry name" value="D-lactate_DH_C-sub2"/>
</dbReference>
<dbReference type="InterPro" id="IPR036318">
    <property type="entry name" value="FAD-bd_PCMH-like_sf"/>
</dbReference>
<dbReference type="InterPro" id="IPR016169">
    <property type="entry name" value="FAD-bd_PCMH_sub2"/>
</dbReference>
<dbReference type="PANTHER" id="PTHR43716">
    <property type="entry name" value="D-2-HYDROXYGLUTARATE DEHYDROGENASE, MITOCHONDRIAL"/>
    <property type="match status" value="1"/>
</dbReference>
<keyword evidence="5" id="KW-1003">Cell membrane</keyword>
<dbReference type="EC" id="1.1.5.12" evidence="5"/>
<comment type="cofactor">
    <cofactor evidence="1 5 6">
        <name>FAD</name>
        <dbReference type="ChEBI" id="CHEBI:57692"/>
    </cofactor>
</comment>
<feature type="binding site" evidence="5 6">
    <location>
        <position position="292"/>
    </location>
    <ligand>
        <name>FAD</name>
        <dbReference type="ChEBI" id="CHEBI:57692"/>
    </ligand>
</feature>
<dbReference type="EMBL" id="CBLY010000004">
    <property type="protein sequence ID" value="CDG33274.1"/>
    <property type="molecule type" value="Genomic_DNA"/>
</dbReference>
<dbReference type="SUPFAM" id="SSF56176">
    <property type="entry name" value="FAD-binding/transporter-associated domain-like"/>
    <property type="match status" value="1"/>
</dbReference>
<dbReference type="InterPro" id="IPR016164">
    <property type="entry name" value="FAD-linked_Oxase-like_C"/>
</dbReference>
<dbReference type="NCBIfam" id="NF008387">
    <property type="entry name" value="PRK11183.1"/>
    <property type="match status" value="1"/>
</dbReference>
<dbReference type="Proteomes" id="UP000027590">
    <property type="component" value="Unassembled WGS sequence"/>
</dbReference>
<evidence type="ECO:0000256" key="1">
    <source>
        <dbReference type="ARBA" id="ARBA00001974"/>
    </source>
</evidence>
<comment type="function">
    <text evidence="5">Catalyzes the oxidation of D-lactate to pyruvate.</text>
</comment>
<feature type="binding site" evidence="6">
    <location>
        <position position="287"/>
    </location>
    <ligand>
        <name>FAD</name>
        <dbReference type="ChEBI" id="CHEBI:57692"/>
    </ligand>
</feature>
<keyword evidence="2 5" id="KW-0285">Flavoprotein</keyword>
<feature type="binding site" evidence="5 6">
    <location>
        <position position="187"/>
    </location>
    <ligand>
        <name>FAD</name>
        <dbReference type="ChEBI" id="CHEBI:57692"/>
    </ligand>
</feature>
<dbReference type="InterPro" id="IPR016172">
    <property type="entry name" value="D-lactate_DH_C-sub1"/>
</dbReference>
<keyword evidence="5" id="KW-0874">Quinone</keyword>
<dbReference type="GO" id="GO:0004458">
    <property type="term" value="F:D-lactate dehydrogenase (cytochrome) activity"/>
    <property type="evidence" value="ECO:0007669"/>
    <property type="project" value="UniProtKB-UniRule"/>
</dbReference>
<dbReference type="Gene3D" id="3.30.43.10">
    <property type="entry name" value="Uridine Diphospho-n-acetylenolpyruvylglucosamine Reductase, domain 2"/>
    <property type="match status" value="1"/>
</dbReference>
<dbReference type="Gene3D" id="3.30.465.10">
    <property type="match status" value="1"/>
</dbReference>
<dbReference type="Gene3D" id="3.30.70.610">
    <property type="entry name" value="D-lactate dehydrogenase, cap domain, subdomain 1"/>
    <property type="match status" value="2"/>
</dbReference>
<dbReference type="InterPro" id="IPR016167">
    <property type="entry name" value="FAD-bd_PCMH_sub1"/>
</dbReference>
<keyword evidence="3 5" id="KW-0274">FAD</keyword>
<dbReference type="Gene3D" id="3.30.1370.20">
    <property type="entry name" value="D-lactate dehydrogenase, cap domain, subdomain 2"/>
    <property type="match status" value="1"/>
</dbReference>
<feature type="binding site" evidence="5 6">
    <location>
        <begin position="111"/>
        <end position="112"/>
    </location>
    <ligand>
        <name>FAD</name>
        <dbReference type="ChEBI" id="CHEBI:57692"/>
    </ligand>
</feature>
<keyword evidence="4 5" id="KW-0560">Oxidoreductase</keyword>
<dbReference type="GO" id="GO:0031234">
    <property type="term" value="C:extrinsic component of cytoplasmic side of plasma membrane"/>
    <property type="evidence" value="ECO:0007669"/>
    <property type="project" value="UniProtKB-UniRule"/>
</dbReference>
<dbReference type="GO" id="GO:0048038">
    <property type="term" value="F:quinone binding"/>
    <property type="evidence" value="ECO:0007669"/>
    <property type="project" value="UniProtKB-KW"/>
</dbReference>
<evidence type="ECO:0000313" key="8">
    <source>
        <dbReference type="EMBL" id="CDG33274.1"/>
    </source>
</evidence>
<dbReference type="GO" id="GO:0102029">
    <property type="term" value="F:D-lactate dehydrogenase (quinone) activity"/>
    <property type="evidence" value="ECO:0007669"/>
    <property type="project" value="UniProtKB-EC"/>
</dbReference>
<dbReference type="InterPro" id="IPR051264">
    <property type="entry name" value="FAD-oxidored/transferase_4"/>
</dbReference>
<comment type="subcellular location">
    <subcellularLocation>
        <location evidence="5">Cell inner membrane</location>
        <topology evidence="5">Peripheral membrane protein</topology>
        <orientation evidence="5">Cytoplasmic side</orientation>
    </subcellularLocation>
</comment>
<protein>
    <recommendedName>
        <fullName evidence="5">Quinone-dependent D-lactate dehydrogenase</fullName>
        <ecNumber evidence="5">1.1.5.12</ecNumber>
    </recommendedName>
    <alternativeName>
        <fullName evidence="5">D-lactate dehydrogenase</fullName>
        <shortName evidence="5">D-LDH</shortName>
    </alternativeName>
</protein>
<evidence type="ECO:0000256" key="4">
    <source>
        <dbReference type="ARBA" id="ARBA00023002"/>
    </source>
</evidence>
<comment type="catalytic activity">
    <reaction evidence="5">
        <text>(R)-lactate + a quinone = a quinol + pyruvate</text>
        <dbReference type="Rhea" id="RHEA:51468"/>
        <dbReference type="ChEBI" id="CHEBI:15361"/>
        <dbReference type="ChEBI" id="CHEBI:16004"/>
        <dbReference type="ChEBI" id="CHEBI:24646"/>
        <dbReference type="ChEBI" id="CHEBI:132124"/>
        <dbReference type="EC" id="1.1.5.12"/>
    </reaction>
</comment>
<evidence type="ECO:0000256" key="2">
    <source>
        <dbReference type="ARBA" id="ARBA00022630"/>
    </source>
</evidence>
<reference evidence="8 9" key="2">
    <citation type="journal article" date="2014" name="PLoS ONE">
        <title>Evolution of mitochondria reconstructed from the energy metabolism of living bacteria.</title>
        <authorList>
            <person name="Degli Esposti M."/>
            <person name="Chouaia B."/>
            <person name="Comandatore F."/>
            <person name="Crotti E."/>
            <person name="Sassera D."/>
            <person name="Lievens P.M."/>
            <person name="Daffonchio D."/>
            <person name="Bandi C."/>
        </authorList>
    </citation>
    <scope>NUCLEOTIDE SEQUENCE [LARGE SCALE GENOMIC DNA]</scope>
    <source>
        <strain evidence="9">AM169</strain>
    </source>
</reference>
<sequence>MVFIALKEVMSHLVSWMCPFLPGVDREGRGRKEDGMVDLVGELKSVVGTRYVLTSESATYGYRKGFRFGDGRVEAVVIPGSLVELWRVSKLAVESGRIILMQAANTGLTGGSTPDGNDYDRPIILISTRRLKGIQLLGEGRQVVCLPGADLYELEEKLAPLGREPHSVIGSSCIGASVLGGVSNNSGGALVQRGPAYTEMALYGQVDAEGRLNLVNHLGIRFPDEAVAESVLDALEHGRYSPDDVDWSGTRKAHDDDYVNRIRQVDEASPGRYNADPGRLFEASGNAGKLIVFAVRLDTFPAAKDTAVFYLGTNRTDTLEKVRRHLLTAFEELPVAGEYMHRDAFAIADEYGRDTVALIRFLGTKHLPLMFRLKARVDAFARRFSWVPDGLSDLLMQSGSRFLPSQVPARMRAYHETYDHHLMLRVSGTLARQVRPWLESFFTEGQEVEGAFFECTAQEGTLAFLHRFAAAGAANRYVAVHGRKTGGMMALDVALRRNDWEWQERLPPEVDDQLLLKLYYGHFLCHVMHQDYVVRPGVDPMEVETTMMWPILDKRGARYPAEHNVGHLYHAPQSMAAHYRSLDPCNCLNPGIGRQTKKKNWVAESV</sequence>
<evidence type="ECO:0000259" key="7">
    <source>
        <dbReference type="PROSITE" id="PS51387"/>
    </source>
</evidence>
<proteinExistence type="inferred from homology"/>
<gene>
    <name evidence="5" type="primary">dld</name>
    <name evidence="8" type="ORF">SACS_0536</name>
</gene>
<dbReference type="SUPFAM" id="SSF55103">
    <property type="entry name" value="FAD-linked oxidases, C-terminal domain"/>
    <property type="match status" value="1"/>
</dbReference>
<evidence type="ECO:0000313" key="9">
    <source>
        <dbReference type="Proteomes" id="UP000027590"/>
    </source>
</evidence>
<dbReference type="GO" id="GO:0071949">
    <property type="term" value="F:FAD binding"/>
    <property type="evidence" value="ECO:0007669"/>
    <property type="project" value="InterPro"/>
</dbReference>
<dbReference type="InterPro" id="IPR012256">
    <property type="entry name" value="D_lactate_DH"/>
</dbReference>
<dbReference type="GO" id="GO:0006089">
    <property type="term" value="P:lactate metabolic process"/>
    <property type="evidence" value="ECO:0007669"/>
    <property type="project" value="UniProtKB-UniRule"/>
</dbReference>
<dbReference type="Pfam" id="PF01565">
    <property type="entry name" value="FAD_binding_4"/>
    <property type="match status" value="1"/>
</dbReference>
<dbReference type="Pfam" id="PF09330">
    <property type="entry name" value="Lact-deh-memb"/>
    <property type="match status" value="1"/>
</dbReference>
<evidence type="ECO:0000256" key="6">
    <source>
        <dbReference type="PIRSR" id="PIRSR000101-1"/>
    </source>
</evidence>
<reference evidence="8 9" key="1">
    <citation type="journal article" date="2014" name="Genome Biol. Evol.">
        <title>Acetic acid bacteria genomes reveal functional traits for adaptation to life in insect guts.</title>
        <authorList>
            <person name="Chouaia B."/>
            <person name="Gaiarsa S."/>
            <person name="Crotti E."/>
            <person name="Comandatore F."/>
            <person name="Degli Esposti M."/>
            <person name="Ricci I."/>
            <person name="Alma A."/>
            <person name="Favia G."/>
            <person name="Bandi C."/>
            <person name="Daffonchio D."/>
        </authorList>
    </citation>
    <scope>NUCLEOTIDE SEQUENCE [LARGE SCALE GENOMIC DNA]</scope>
    <source>
        <strain evidence="9">AM169</strain>
    </source>
</reference>
<dbReference type="GO" id="GO:0055085">
    <property type="term" value="P:transmembrane transport"/>
    <property type="evidence" value="ECO:0007669"/>
    <property type="project" value="InterPro"/>
</dbReference>
<name>A0A7U7J0F6_9PROT</name>
<dbReference type="HAMAP" id="MF_02092">
    <property type="entry name" value="DLDH_Dld"/>
    <property type="match status" value="1"/>
</dbReference>
<comment type="similarity">
    <text evidence="5">Belongs to the quinone-dependent D-lactate dehydrogenase family.</text>
</comment>
<dbReference type="InterPro" id="IPR016166">
    <property type="entry name" value="FAD-bd_PCMH"/>
</dbReference>
<dbReference type="InterPro" id="IPR006094">
    <property type="entry name" value="Oxid_FAD_bind_N"/>
</dbReference>
<feature type="domain" description="FAD-binding PCMH-type" evidence="7">
    <location>
        <begin position="68"/>
        <end position="256"/>
    </location>
</feature>
<comment type="caution">
    <text evidence="8">The sequence shown here is derived from an EMBL/GenBank/DDBJ whole genome shotgun (WGS) entry which is preliminary data.</text>
</comment>
<evidence type="ECO:0000256" key="3">
    <source>
        <dbReference type="ARBA" id="ARBA00022827"/>
    </source>
</evidence>
<dbReference type="PANTHER" id="PTHR43716:SF1">
    <property type="entry name" value="D-2-HYDROXYGLUTARATE DEHYDROGENASE, MITOCHONDRIAL"/>
    <property type="match status" value="1"/>
</dbReference>